<gene>
    <name evidence="1" type="ORF">KEM10_15775</name>
</gene>
<dbReference type="RefSeq" id="WP_212216996.1">
    <property type="nucleotide sequence ID" value="NZ_JAGUCO010000014.1"/>
</dbReference>
<comment type="caution">
    <text evidence="1">The sequence shown here is derived from an EMBL/GenBank/DDBJ whole genome shotgun (WGS) entry which is preliminary data.</text>
</comment>
<sequence>MKTIKTTQEKRNQYIKFNSKDNAFLKKIIGGEEDNYEDEEEVKMQI</sequence>
<keyword evidence="2" id="KW-1185">Reference proteome</keyword>
<dbReference type="EMBL" id="JAGUCO010000014">
    <property type="protein sequence ID" value="MBS2099753.1"/>
    <property type="molecule type" value="Genomic_DNA"/>
</dbReference>
<evidence type="ECO:0000313" key="1">
    <source>
        <dbReference type="EMBL" id="MBS2099753.1"/>
    </source>
</evidence>
<reference evidence="1 2" key="1">
    <citation type="journal article" date="2015" name="Int. J. Syst. Evol. Microbiol.">
        <title>Carboxylicivirga linearis sp. nov., isolated from a sea cucumber culture pond.</title>
        <authorList>
            <person name="Wang F.Q."/>
            <person name="Zhou Y.X."/>
            <person name="Lin X.Z."/>
            <person name="Chen G.J."/>
            <person name="Du Z.J."/>
        </authorList>
    </citation>
    <scope>NUCLEOTIDE SEQUENCE [LARGE SCALE GENOMIC DNA]</scope>
    <source>
        <strain evidence="1 2">FB218</strain>
    </source>
</reference>
<proteinExistence type="predicted"/>
<accession>A0ABS5JXX9</accession>
<name>A0ABS5JXX9_9BACT</name>
<protein>
    <submittedName>
        <fullName evidence="1">Uncharacterized protein</fullName>
    </submittedName>
</protein>
<dbReference type="Proteomes" id="UP000708576">
    <property type="component" value="Unassembled WGS sequence"/>
</dbReference>
<evidence type="ECO:0000313" key="2">
    <source>
        <dbReference type="Proteomes" id="UP000708576"/>
    </source>
</evidence>
<organism evidence="1 2">
    <name type="scientific">Carboxylicivirga linearis</name>
    <dbReference type="NCBI Taxonomy" id="1628157"/>
    <lineage>
        <taxon>Bacteria</taxon>
        <taxon>Pseudomonadati</taxon>
        <taxon>Bacteroidota</taxon>
        <taxon>Bacteroidia</taxon>
        <taxon>Marinilabiliales</taxon>
        <taxon>Marinilabiliaceae</taxon>
        <taxon>Carboxylicivirga</taxon>
    </lineage>
</organism>